<evidence type="ECO:0000313" key="1">
    <source>
        <dbReference type="EMBL" id="PNG90670.1"/>
    </source>
</evidence>
<dbReference type="AlphaFoldDB" id="A0A2J7YRN2"/>
<proteinExistence type="predicted"/>
<dbReference type="EMBL" id="LJIW01000002">
    <property type="protein sequence ID" value="PNG90670.1"/>
    <property type="molecule type" value="Genomic_DNA"/>
</dbReference>
<accession>A0A2J7YRN2</accession>
<protein>
    <submittedName>
        <fullName evidence="1">Uncharacterized protein</fullName>
    </submittedName>
</protein>
<sequence length="76" mass="8121">MVTEWRSQMCSAAARGPRDLFVAGADAWEEALVGGGVLVALVMVSIRSSTLTDNRAMTFSTLIHPPRLMPGGSYLP</sequence>
<keyword evidence="2" id="KW-1185">Reference proteome</keyword>
<gene>
    <name evidence="1" type="ORF">SMF913_26135</name>
</gene>
<reference evidence="1 2" key="1">
    <citation type="submission" date="2015-09" db="EMBL/GenBank/DDBJ databases">
        <title>Genome sequence, genome mining and natural product profiling of a biocontrol bacterium Streptomyces malaysiensis F913.</title>
        <authorList>
            <person name="Xu Y."/>
            <person name="Wei J."/>
            <person name="Xie J."/>
            <person name="Li T."/>
            <person name="Zhou Z."/>
        </authorList>
    </citation>
    <scope>NUCLEOTIDE SEQUENCE [LARGE SCALE GENOMIC DNA]</scope>
    <source>
        <strain evidence="1 2">F913</strain>
    </source>
</reference>
<organism evidence="1 2">
    <name type="scientific">Streptomyces malaysiensis</name>
    <dbReference type="NCBI Taxonomy" id="92644"/>
    <lineage>
        <taxon>Bacteria</taxon>
        <taxon>Bacillati</taxon>
        <taxon>Actinomycetota</taxon>
        <taxon>Actinomycetes</taxon>
        <taxon>Kitasatosporales</taxon>
        <taxon>Streptomycetaceae</taxon>
        <taxon>Streptomyces</taxon>
        <taxon>Streptomyces violaceusniger group</taxon>
    </lineage>
</organism>
<evidence type="ECO:0000313" key="2">
    <source>
        <dbReference type="Proteomes" id="UP000236520"/>
    </source>
</evidence>
<comment type="caution">
    <text evidence="1">The sequence shown here is derived from an EMBL/GenBank/DDBJ whole genome shotgun (WGS) entry which is preliminary data.</text>
</comment>
<name>A0A2J7YRN2_STRMQ</name>
<dbReference type="Proteomes" id="UP000236520">
    <property type="component" value="Unassembled WGS sequence"/>
</dbReference>